<reference evidence="2" key="1">
    <citation type="submission" date="2022-03" db="EMBL/GenBank/DDBJ databases">
        <authorList>
            <person name="Martin H S."/>
        </authorList>
    </citation>
    <scope>NUCLEOTIDE SEQUENCE</scope>
</reference>
<organism evidence="2 3">
    <name type="scientific">Iphiclides podalirius</name>
    <name type="common">scarce swallowtail</name>
    <dbReference type="NCBI Taxonomy" id="110791"/>
    <lineage>
        <taxon>Eukaryota</taxon>
        <taxon>Metazoa</taxon>
        <taxon>Ecdysozoa</taxon>
        <taxon>Arthropoda</taxon>
        <taxon>Hexapoda</taxon>
        <taxon>Insecta</taxon>
        <taxon>Pterygota</taxon>
        <taxon>Neoptera</taxon>
        <taxon>Endopterygota</taxon>
        <taxon>Lepidoptera</taxon>
        <taxon>Glossata</taxon>
        <taxon>Ditrysia</taxon>
        <taxon>Papilionoidea</taxon>
        <taxon>Papilionidae</taxon>
        <taxon>Papilioninae</taxon>
        <taxon>Iphiclides</taxon>
    </lineage>
</organism>
<name>A0ABN8I0Y7_9NEOP</name>
<dbReference type="Pfam" id="PF03392">
    <property type="entry name" value="OS-D"/>
    <property type="match status" value="1"/>
</dbReference>
<gene>
    <name evidence="2" type="ORF">IPOD504_LOCUS3824</name>
</gene>
<proteinExistence type="predicted"/>
<dbReference type="SUPFAM" id="SSF100910">
    <property type="entry name" value="Chemosensory protein Csp2"/>
    <property type="match status" value="1"/>
</dbReference>
<protein>
    <submittedName>
        <fullName evidence="2">Uncharacterized protein</fullName>
    </submittedName>
</protein>
<evidence type="ECO:0000313" key="3">
    <source>
        <dbReference type="Proteomes" id="UP000837857"/>
    </source>
</evidence>
<dbReference type="PANTHER" id="PTHR11257:SF13">
    <property type="entry name" value="GEO07322P1"/>
    <property type="match status" value="1"/>
</dbReference>
<evidence type="ECO:0000256" key="1">
    <source>
        <dbReference type="SAM" id="SignalP"/>
    </source>
</evidence>
<keyword evidence="1" id="KW-0732">Signal</keyword>
<feature type="signal peptide" evidence="1">
    <location>
        <begin position="1"/>
        <end position="32"/>
    </location>
</feature>
<dbReference type="InterPro" id="IPR005055">
    <property type="entry name" value="A10/PebIII"/>
</dbReference>
<sequence>MQVIAVLAELNSKLPTMKTFILLCTMAAAALAAPADGTYNPAYDSFDADELVQNERLLKNYGKCFLGQGPCTAEGADFKKTIPDALRTTCAKCTPKQRKLIRTVVNGFQTKLPDIWDQLVKHEDPTGQYKESFNRFLKATD</sequence>
<dbReference type="Gene3D" id="1.10.2080.10">
    <property type="entry name" value="Insect odorant-binding protein A10/Ejaculatory bulb-specific protein 3"/>
    <property type="match status" value="1"/>
</dbReference>
<dbReference type="PANTHER" id="PTHR11257">
    <property type="entry name" value="CHEMOSENSORY PROTEIN-RELATED"/>
    <property type="match status" value="1"/>
</dbReference>
<evidence type="ECO:0000313" key="2">
    <source>
        <dbReference type="EMBL" id="CAH2042441.1"/>
    </source>
</evidence>
<feature type="chain" id="PRO_5045195571" evidence="1">
    <location>
        <begin position="33"/>
        <end position="141"/>
    </location>
</feature>
<accession>A0ABN8I0Y7</accession>
<keyword evidence="3" id="KW-1185">Reference proteome</keyword>
<dbReference type="EMBL" id="OW152826">
    <property type="protein sequence ID" value="CAH2042441.1"/>
    <property type="molecule type" value="Genomic_DNA"/>
</dbReference>
<dbReference type="Proteomes" id="UP000837857">
    <property type="component" value="Chromosome 14"/>
</dbReference>
<feature type="non-terminal residue" evidence="2">
    <location>
        <position position="1"/>
    </location>
</feature>
<dbReference type="InterPro" id="IPR036682">
    <property type="entry name" value="OS_D_A10/PebIII_sf"/>
</dbReference>